<evidence type="ECO:0000256" key="8">
    <source>
        <dbReference type="ARBA" id="ARBA00022692"/>
    </source>
</evidence>
<dbReference type="InterPro" id="IPR050324">
    <property type="entry name" value="CDP-alcohol_PTase-I"/>
</dbReference>
<keyword evidence="18" id="KW-1185">Reference proteome</keyword>
<dbReference type="GO" id="GO:0008654">
    <property type="term" value="P:phospholipid biosynthetic process"/>
    <property type="evidence" value="ECO:0007669"/>
    <property type="project" value="UniProtKB-KW"/>
</dbReference>
<evidence type="ECO:0000256" key="3">
    <source>
        <dbReference type="ARBA" id="ARBA00010441"/>
    </source>
</evidence>
<feature type="transmembrane region" description="Helical" evidence="16">
    <location>
        <begin position="127"/>
        <end position="148"/>
    </location>
</feature>
<evidence type="ECO:0000256" key="13">
    <source>
        <dbReference type="ARBA" id="ARBA00023264"/>
    </source>
</evidence>
<organism evidence="17 18">
    <name type="scientific">Sulfuricurvum kujiense (strain ATCC BAA-921 / DSM 16994 / JCM 11577 / YK-1)</name>
    <dbReference type="NCBI Taxonomy" id="709032"/>
    <lineage>
        <taxon>Bacteria</taxon>
        <taxon>Pseudomonadati</taxon>
        <taxon>Campylobacterota</taxon>
        <taxon>Epsilonproteobacteria</taxon>
        <taxon>Campylobacterales</taxon>
        <taxon>Sulfurimonadaceae</taxon>
        <taxon>Sulfuricurvum</taxon>
    </lineage>
</organism>
<dbReference type="InterPro" id="IPR000462">
    <property type="entry name" value="CDP-OH_P_trans"/>
</dbReference>
<evidence type="ECO:0000256" key="7">
    <source>
        <dbReference type="ARBA" id="ARBA00022679"/>
    </source>
</evidence>
<evidence type="ECO:0000313" key="18">
    <source>
        <dbReference type="Proteomes" id="UP000008721"/>
    </source>
</evidence>
<dbReference type="NCBIfam" id="TIGR00473">
    <property type="entry name" value="pssA"/>
    <property type="match status" value="1"/>
</dbReference>
<keyword evidence="12" id="KW-0594">Phospholipid biosynthesis</keyword>
<evidence type="ECO:0000313" key="17">
    <source>
        <dbReference type="EMBL" id="ADR34551.1"/>
    </source>
</evidence>
<proteinExistence type="inferred from homology"/>
<evidence type="ECO:0000256" key="16">
    <source>
        <dbReference type="SAM" id="Phobius"/>
    </source>
</evidence>
<evidence type="ECO:0000256" key="2">
    <source>
        <dbReference type="ARBA" id="ARBA00004127"/>
    </source>
</evidence>
<dbReference type="EMBL" id="CP002355">
    <property type="protein sequence ID" value="ADR34551.1"/>
    <property type="molecule type" value="Genomic_DNA"/>
</dbReference>
<comment type="catalytic activity">
    <reaction evidence="1">
        <text>a CDP-1,2-diacyl-sn-glycerol + L-serine = a 1,2-diacyl-sn-glycero-3-phospho-L-serine + CMP + H(+)</text>
        <dbReference type="Rhea" id="RHEA:16913"/>
        <dbReference type="ChEBI" id="CHEBI:15378"/>
        <dbReference type="ChEBI" id="CHEBI:33384"/>
        <dbReference type="ChEBI" id="CHEBI:57262"/>
        <dbReference type="ChEBI" id="CHEBI:58332"/>
        <dbReference type="ChEBI" id="CHEBI:60377"/>
        <dbReference type="EC" id="2.7.8.8"/>
    </reaction>
</comment>
<comment type="similarity">
    <text evidence="3 15">Belongs to the CDP-alcohol phosphatidyltransferase class-I family.</text>
</comment>
<keyword evidence="7 15" id="KW-0808">Transferase</keyword>
<name>E4U1S8_SULKY</name>
<dbReference type="GO" id="GO:0016020">
    <property type="term" value="C:membrane"/>
    <property type="evidence" value="ECO:0007669"/>
    <property type="project" value="InterPro"/>
</dbReference>
<protein>
    <recommendedName>
        <fullName evidence="5">CDP-diacylglycerol--serine O-phosphatidyltransferase</fullName>
        <ecNumber evidence="4">2.7.8.8</ecNumber>
    </recommendedName>
    <alternativeName>
        <fullName evidence="14">Phosphatidylserine synthase</fullName>
    </alternativeName>
</protein>
<comment type="subcellular location">
    <subcellularLocation>
        <location evidence="2">Endomembrane system</location>
        <topology evidence="2">Multi-pass membrane protein</topology>
    </subcellularLocation>
</comment>
<keyword evidence="6" id="KW-0444">Lipid biosynthesis</keyword>
<dbReference type="Pfam" id="PF01066">
    <property type="entry name" value="CDP-OH_P_transf"/>
    <property type="match status" value="1"/>
</dbReference>
<gene>
    <name evidence="17" type="ordered locus">Sulku_1891</name>
</gene>
<dbReference type="STRING" id="709032.Sulku_1891"/>
<evidence type="ECO:0000256" key="15">
    <source>
        <dbReference type="RuleBase" id="RU003750"/>
    </source>
</evidence>
<keyword evidence="11 16" id="KW-0472">Membrane</keyword>
<accession>E4U1S8</accession>
<dbReference type="OrthoDB" id="9777147at2"/>
<evidence type="ECO:0000256" key="6">
    <source>
        <dbReference type="ARBA" id="ARBA00022516"/>
    </source>
</evidence>
<dbReference type="Gene3D" id="1.20.120.1760">
    <property type="match status" value="1"/>
</dbReference>
<dbReference type="HOGENOM" id="CLU_049944_2_0_7"/>
<feature type="transmembrane region" description="Helical" evidence="16">
    <location>
        <begin position="190"/>
        <end position="208"/>
    </location>
</feature>
<keyword evidence="9 16" id="KW-1133">Transmembrane helix</keyword>
<dbReference type="PROSITE" id="PS00379">
    <property type="entry name" value="CDP_ALCOHOL_P_TRANSF"/>
    <property type="match status" value="1"/>
</dbReference>
<feature type="transmembrane region" description="Helical" evidence="16">
    <location>
        <begin position="97"/>
        <end position="115"/>
    </location>
</feature>
<evidence type="ECO:0000256" key="9">
    <source>
        <dbReference type="ARBA" id="ARBA00022989"/>
    </source>
</evidence>
<sequence>MRQAPPPIAYLLPNLFTAAPIFTGFYAISLALQNSFDIAAWFIFLALVFDGLDGRVARMTNTASHFGVEFDSLADIVAFGVAPAFLLYLYVGETYGRIGIVVSALFIIFGAVRLARFNVTTSRIEPSVFIGLPIPTAAIMISIAVLLMERYKEFYELKVALLPLGIILAILMVSNIRYPSFKKMNFKAFHFIRFLIALIVVAMGIFVYPIEALALLAAGYLLYGPIRASFYLLRRLIHRG</sequence>
<keyword evidence="13" id="KW-1208">Phospholipid metabolism</keyword>
<dbReference type="EC" id="2.7.8.8" evidence="4"/>
<evidence type="ECO:0000256" key="12">
    <source>
        <dbReference type="ARBA" id="ARBA00023209"/>
    </source>
</evidence>
<reference evidence="17 18" key="1">
    <citation type="journal article" date="2012" name="Stand. Genomic Sci.">
        <title>Complete genome sequence of the sulfur compounds oxidizing chemolithoautotroph Sulfuricurvum kujiense type strain (YK-1(T)).</title>
        <authorList>
            <person name="Han C."/>
            <person name="Kotsyurbenko O."/>
            <person name="Chertkov O."/>
            <person name="Held B."/>
            <person name="Lapidus A."/>
            <person name="Nolan M."/>
            <person name="Lucas S."/>
            <person name="Hammon N."/>
            <person name="Deshpande S."/>
            <person name="Cheng J.F."/>
            <person name="Tapia R."/>
            <person name="Goodwin L.A."/>
            <person name="Pitluck S."/>
            <person name="Liolios K."/>
            <person name="Pagani I."/>
            <person name="Ivanova N."/>
            <person name="Mavromatis K."/>
            <person name="Mikhailova N."/>
            <person name="Pati A."/>
            <person name="Chen A."/>
            <person name="Palaniappan K."/>
            <person name="Land M."/>
            <person name="Hauser L."/>
            <person name="Chang Y.J."/>
            <person name="Jeffries C.D."/>
            <person name="Brambilla E.M."/>
            <person name="Rohde M."/>
            <person name="Spring S."/>
            <person name="Sikorski J."/>
            <person name="Goker M."/>
            <person name="Woyke T."/>
            <person name="Bristow J."/>
            <person name="Eisen J.A."/>
            <person name="Markowitz V."/>
            <person name="Hugenholtz P."/>
            <person name="Kyrpides N.C."/>
            <person name="Klenk H.P."/>
            <person name="Detter J.C."/>
        </authorList>
    </citation>
    <scope>NUCLEOTIDE SEQUENCE [LARGE SCALE GENOMIC DNA]</scope>
    <source>
        <strain evidence="18">ATCC BAA-921 / DSM 16994 / JCM 11577 / YK-1</strain>
    </source>
</reference>
<dbReference type="AlphaFoldDB" id="E4U1S8"/>
<feature type="transmembrane region" description="Helical" evidence="16">
    <location>
        <begin position="214"/>
        <end position="233"/>
    </location>
</feature>
<evidence type="ECO:0000256" key="5">
    <source>
        <dbReference type="ARBA" id="ARBA00017171"/>
    </source>
</evidence>
<keyword evidence="8 16" id="KW-0812">Transmembrane</keyword>
<keyword evidence="10" id="KW-0443">Lipid metabolism</keyword>
<feature type="transmembrane region" description="Helical" evidence="16">
    <location>
        <begin position="160"/>
        <end position="178"/>
    </location>
</feature>
<dbReference type="GO" id="GO:0003882">
    <property type="term" value="F:CDP-diacylglycerol-serine O-phosphatidyltransferase activity"/>
    <property type="evidence" value="ECO:0007669"/>
    <property type="project" value="UniProtKB-EC"/>
</dbReference>
<evidence type="ECO:0000256" key="1">
    <source>
        <dbReference type="ARBA" id="ARBA00000287"/>
    </source>
</evidence>
<feature type="transmembrane region" description="Helical" evidence="16">
    <location>
        <begin position="7"/>
        <end position="28"/>
    </location>
</feature>
<dbReference type="Proteomes" id="UP000008721">
    <property type="component" value="Chromosome"/>
</dbReference>
<dbReference type="InterPro" id="IPR048254">
    <property type="entry name" value="CDP_ALCOHOL_P_TRANSF_CS"/>
</dbReference>
<dbReference type="PANTHER" id="PTHR14269:SF61">
    <property type="entry name" value="CDP-DIACYLGLYCEROL--SERINE O-PHOSPHATIDYLTRANSFERASE"/>
    <property type="match status" value="1"/>
</dbReference>
<dbReference type="RefSeq" id="WP_013460748.1">
    <property type="nucleotide sequence ID" value="NC_014762.1"/>
</dbReference>
<dbReference type="eggNOG" id="COG1183">
    <property type="taxonomic scope" value="Bacteria"/>
</dbReference>
<feature type="transmembrane region" description="Helical" evidence="16">
    <location>
        <begin position="73"/>
        <end position="91"/>
    </location>
</feature>
<feature type="transmembrane region" description="Helical" evidence="16">
    <location>
        <begin position="34"/>
        <end position="52"/>
    </location>
</feature>
<dbReference type="GO" id="GO:0012505">
    <property type="term" value="C:endomembrane system"/>
    <property type="evidence" value="ECO:0007669"/>
    <property type="project" value="UniProtKB-SubCell"/>
</dbReference>
<dbReference type="KEGG" id="sku:Sulku_1891"/>
<dbReference type="InterPro" id="IPR004533">
    <property type="entry name" value="CDP-diaglyc--ser_O-PTrfase"/>
</dbReference>
<dbReference type="PANTHER" id="PTHR14269">
    <property type="entry name" value="CDP-DIACYLGLYCEROL--GLYCEROL-3-PHOSPHATE 3-PHOSPHATIDYLTRANSFERASE-RELATED"/>
    <property type="match status" value="1"/>
</dbReference>
<evidence type="ECO:0000256" key="11">
    <source>
        <dbReference type="ARBA" id="ARBA00023136"/>
    </source>
</evidence>
<dbReference type="InterPro" id="IPR043130">
    <property type="entry name" value="CDP-OH_PTrfase_TM_dom"/>
</dbReference>
<evidence type="ECO:0000256" key="10">
    <source>
        <dbReference type="ARBA" id="ARBA00023098"/>
    </source>
</evidence>
<evidence type="ECO:0000256" key="4">
    <source>
        <dbReference type="ARBA" id="ARBA00013174"/>
    </source>
</evidence>
<evidence type="ECO:0000256" key="14">
    <source>
        <dbReference type="ARBA" id="ARBA00032361"/>
    </source>
</evidence>